<dbReference type="CDD" id="cd22269">
    <property type="entry name" value="DPBB_EG45-like"/>
    <property type="match status" value="1"/>
</dbReference>
<feature type="domain" description="Expansin-like EG45" evidence="5">
    <location>
        <begin position="27"/>
        <end position="130"/>
    </location>
</feature>
<dbReference type="PANTHER" id="PTHR47295">
    <property type="entry name" value="EG45-LIKE DOMAIN CONTAINING PROTEIN 1-RELATED"/>
    <property type="match status" value="1"/>
</dbReference>
<dbReference type="FunFam" id="2.40.40.10:FF:000005">
    <property type="entry name" value="Barwin-related endoglucanase"/>
    <property type="match status" value="1"/>
</dbReference>
<protein>
    <recommendedName>
        <fullName evidence="5">Expansin-like EG45 domain-containing protein</fullName>
    </recommendedName>
</protein>
<evidence type="ECO:0000256" key="3">
    <source>
        <dbReference type="ARBA" id="ARBA00022729"/>
    </source>
</evidence>
<dbReference type="PROSITE" id="PS51257">
    <property type="entry name" value="PROKAR_LIPOPROTEIN"/>
    <property type="match status" value="1"/>
</dbReference>
<dbReference type="EMBL" id="GILB01012592">
    <property type="protein sequence ID" value="NUU92925.1"/>
    <property type="molecule type" value="Transcribed_RNA"/>
</dbReference>
<dbReference type="InterPro" id="IPR044206">
    <property type="entry name" value="EGC1/2"/>
</dbReference>
<organism evidence="6">
    <name type="scientific">Populus davidiana</name>
    <dbReference type="NCBI Taxonomy" id="266767"/>
    <lineage>
        <taxon>Eukaryota</taxon>
        <taxon>Viridiplantae</taxon>
        <taxon>Streptophyta</taxon>
        <taxon>Embryophyta</taxon>
        <taxon>Tracheophyta</taxon>
        <taxon>Spermatophyta</taxon>
        <taxon>Magnoliopsida</taxon>
        <taxon>eudicotyledons</taxon>
        <taxon>Gunneridae</taxon>
        <taxon>Pentapetalae</taxon>
        <taxon>rosids</taxon>
        <taxon>fabids</taxon>
        <taxon>Malpighiales</taxon>
        <taxon>Salicaceae</taxon>
        <taxon>Saliceae</taxon>
        <taxon>Populus</taxon>
    </lineage>
</organism>
<dbReference type="AlphaFoldDB" id="A0A6M2FAN8"/>
<dbReference type="PANTHER" id="PTHR47295:SF5">
    <property type="entry name" value="EG45-LIKE DOMAIN CONTAINING PROTEIN 2"/>
    <property type="match status" value="1"/>
</dbReference>
<dbReference type="Pfam" id="PF03330">
    <property type="entry name" value="DPBB_1"/>
    <property type="match status" value="1"/>
</dbReference>
<feature type="signal peptide" evidence="4">
    <location>
        <begin position="1"/>
        <end position="24"/>
    </location>
</feature>
<keyword evidence="3 4" id="KW-0732">Signal</keyword>
<dbReference type="Gene3D" id="2.40.40.10">
    <property type="entry name" value="RlpA-like domain"/>
    <property type="match status" value="1"/>
</dbReference>
<evidence type="ECO:0000259" key="5">
    <source>
        <dbReference type="PROSITE" id="PS50842"/>
    </source>
</evidence>
<evidence type="ECO:0000256" key="4">
    <source>
        <dbReference type="SAM" id="SignalP"/>
    </source>
</evidence>
<accession>A0A6M2FAN8</accession>
<dbReference type="GO" id="GO:0009627">
    <property type="term" value="P:systemic acquired resistance"/>
    <property type="evidence" value="ECO:0007669"/>
    <property type="project" value="InterPro"/>
</dbReference>
<evidence type="ECO:0000256" key="1">
    <source>
        <dbReference type="ARBA" id="ARBA00004613"/>
    </source>
</evidence>
<sequence length="130" mass="13831">MGYKIESVFIMVGIVSCLISVARAAQGNAVFYDPPYTPSKCFGNRNDGVMVAGVSDALWNGGKACGRKYRVSCIRGANQAPKPCKQGSVVVTVVDYCSRGCNGVINLSKDAFSRIADPNAGKVVIQYDQV</sequence>
<comment type="subcellular location">
    <subcellularLocation>
        <location evidence="1">Secreted</location>
    </subcellularLocation>
</comment>
<dbReference type="SMART" id="SM00837">
    <property type="entry name" value="DPBB_1"/>
    <property type="match status" value="1"/>
</dbReference>
<reference evidence="6" key="1">
    <citation type="submission" date="2020-03" db="EMBL/GenBank/DDBJ databases">
        <authorList>
            <person name="Zhang R."/>
        </authorList>
    </citation>
    <scope>NUCLEOTIDE SEQUENCE</scope>
</reference>
<dbReference type="SUPFAM" id="SSF50685">
    <property type="entry name" value="Barwin-like endoglucanases"/>
    <property type="match status" value="1"/>
</dbReference>
<proteinExistence type="predicted"/>
<dbReference type="PROSITE" id="PS50842">
    <property type="entry name" value="EXPANSIN_EG45"/>
    <property type="match status" value="1"/>
</dbReference>
<evidence type="ECO:0000256" key="2">
    <source>
        <dbReference type="ARBA" id="ARBA00022525"/>
    </source>
</evidence>
<dbReference type="GO" id="GO:0048046">
    <property type="term" value="C:apoplast"/>
    <property type="evidence" value="ECO:0007669"/>
    <property type="project" value="InterPro"/>
</dbReference>
<dbReference type="InterPro" id="IPR007112">
    <property type="entry name" value="Expansin/allergen_DPBB_dom"/>
</dbReference>
<keyword evidence="2" id="KW-0964">Secreted</keyword>
<dbReference type="InterPro" id="IPR009009">
    <property type="entry name" value="RlpA-like_DPBB"/>
</dbReference>
<name>A0A6M2FAN8_9ROSI</name>
<evidence type="ECO:0000313" key="6">
    <source>
        <dbReference type="EMBL" id="NUU92925.1"/>
    </source>
</evidence>
<dbReference type="InterPro" id="IPR036908">
    <property type="entry name" value="RlpA-like_sf"/>
</dbReference>
<feature type="chain" id="PRO_5027075135" description="Expansin-like EG45 domain-containing protein" evidence="4">
    <location>
        <begin position="25"/>
        <end position="130"/>
    </location>
</feature>